<dbReference type="Proteomes" id="UP000007819">
    <property type="component" value="Chromosome A2"/>
</dbReference>
<sequence length="251" mass="27764">MLNCTDAECTLHHHHIHVDPIQHHLQDDRQHHEHSSVMSSDANSLNDIYQGFINSSANPEYSSEHVDVPNEGVYMVCGVLIAMVLVAVIIVILAVTISKLRKREETATAVAAAATAAATAVATANTVINNNNNNVDCQLPHAQPVDVAVVTNVSGDVGDAPVPLPFLWQYSAKNAAAKNTNGYNSPYRLYSSDQDTLVCSVPIEETAEHRKGLRKNLRGKWRRLVHKKQQQQDAYKIPAELRDQLKQIYVY</sequence>
<proteinExistence type="predicted"/>
<reference evidence="2" key="2">
    <citation type="submission" date="2022-06" db="UniProtKB">
        <authorList>
            <consortium name="EnsemblMetazoa"/>
        </authorList>
    </citation>
    <scope>IDENTIFICATION</scope>
</reference>
<keyword evidence="1" id="KW-0812">Transmembrane</keyword>
<protein>
    <submittedName>
        <fullName evidence="2">Uncharacterized protein</fullName>
    </submittedName>
</protein>
<accession>A0A8R1W8H3</accession>
<keyword evidence="1" id="KW-0472">Membrane</keyword>
<dbReference type="GeneID" id="100575429"/>
<feature type="transmembrane region" description="Helical" evidence="1">
    <location>
        <begin position="73"/>
        <end position="95"/>
    </location>
</feature>
<organism evidence="2 3">
    <name type="scientific">Acyrthosiphon pisum</name>
    <name type="common">Pea aphid</name>
    <dbReference type="NCBI Taxonomy" id="7029"/>
    <lineage>
        <taxon>Eukaryota</taxon>
        <taxon>Metazoa</taxon>
        <taxon>Ecdysozoa</taxon>
        <taxon>Arthropoda</taxon>
        <taxon>Hexapoda</taxon>
        <taxon>Insecta</taxon>
        <taxon>Pterygota</taxon>
        <taxon>Neoptera</taxon>
        <taxon>Paraneoptera</taxon>
        <taxon>Hemiptera</taxon>
        <taxon>Sternorrhyncha</taxon>
        <taxon>Aphidomorpha</taxon>
        <taxon>Aphidoidea</taxon>
        <taxon>Aphididae</taxon>
        <taxon>Macrosiphini</taxon>
        <taxon>Acyrthosiphon</taxon>
    </lineage>
</organism>
<evidence type="ECO:0000313" key="3">
    <source>
        <dbReference type="Proteomes" id="UP000007819"/>
    </source>
</evidence>
<dbReference type="RefSeq" id="XP_003243849.1">
    <property type="nucleotide sequence ID" value="XM_003243801.3"/>
</dbReference>
<evidence type="ECO:0000256" key="1">
    <source>
        <dbReference type="SAM" id="Phobius"/>
    </source>
</evidence>
<reference evidence="3" key="1">
    <citation type="submission" date="2010-06" db="EMBL/GenBank/DDBJ databases">
        <authorList>
            <person name="Jiang H."/>
            <person name="Abraham K."/>
            <person name="Ali S."/>
            <person name="Alsbrooks S.L."/>
            <person name="Anim B.N."/>
            <person name="Anosike U.S."/>
            <person name="Attaway T."/>
            <person name="Bandaranaike D.P."/>
            <person name="Battles P.K."/>
            <person name="Bell S.N."/>
            <person name="Bell A.V."/>
            <person name="Beltran B."/>
            <person name="Bickham C."/>
            <person name="Bustamante Y."/>
            <person name="Caleb T."/>
            <person name="Canada A."/>
            <person name="Cardenas V."/>
            <person name="Carter K."/>
            <person name="Chacko J."/>
            <person name="Chandrabose M.N."/>
            <person name="Chavez D."/>
            <person name="Chavez A."/>
            <person name="Chen L."/>
            <person name="Chu H.-S."/>
            <person name="Claassen K.J."/>
            <person name="Cockrell R."/>
            <person name="Collins M."/>
            <person name="Cooper J.A."/>
            <person name="Cree A."/>
            <person name="Curry S.M."/>
            <person name="Da Y."/>
            <person name="Dao M.D."/>
            <person name="Das B."/>
            <person name="Davila M.-L."/>
            <person name="Davy-Carroll L."/>
            <person name="Denson S."/>
            <person name="Dinh H."/>
            <person name="Ebong V.E."/>
            <person name="Edwards J.R."/>
            <person name="Egan A."/>
            <person name="El-Daye J."/>
            <person name="Escobedo L."/>
            <person name="Fernandez S."/>
            <person name="Fernando P.R."/>
            <person name="Flagg N."/>
            <person name="Forbes L.D."/>
            <person name="Fowler R.G."/>
            <person name="Fu Q."/>
            <person name="Gabisi R.A."/>
            <person name="Ganer J."/>
            <person name="Garbino Pronczuk A."/>
            <person name="Garcia R.M."/>
            <person name="Garner T."/>
            <person name="Garrett T.E."/>
            <person name="Gonzalez D.A."/>
            <person name="Hamid H."/>
            <person name="Hawkins E.S."/>
            <person name="Hirani K."/>
            <person name="Hogues M.E."/>
            <person name="Hollins B."/>
            <person name="Hsiao C.-H."/>
            <person name="Jabil R."/>
            <person name="James M.L."/>
            <person name="Jhangiani S.N."/>
            <person name="Johnson B."/>
            <person name="Johnson Q."/>
            <person name="Joshi V."/>
            <person name="Kalu J.B."/>
            <person name="Kam C."/>
            <person name="Kashfia A."/>
            <person name="Keebler J."/>
            <person name="Kisamo H."/>
            <person name="Kovar C.L."/>
            <person name="Lago L.A."/>
            <person name="Lai C.-Y."/>
            <person name="Laidlaw J."/>
            <person name="Lara F."/>
            <person name="Le T.-K."/>
            <person name="Lee S.L."/>
            <person name="Legall F.H."/>
            <person name="Lemon S.J."/>
            <person name="Lewis L.R."/>
            <person name="Li B."/>
            <person name="Liu Y."/>
            <person name="Liu Y.-S."/>
            <person name="Lopez J."/>
            <person name="Lozado R.J."/>
            <person name="Lu J."/>
            <person name="Madu R.C."/>
            <person name="Maheshwari M."/>
            <person name="Maheshwari R."/>
            <person name="Malloy K."/>
            <person name="Martinez E."/>
            <person name="Mathew T."/>
            <person name="Mercado I.C."/>
            <person name="Mercado C."/>
            <person name="Meyer B."/>
            <person name="Montgomery K."/>
            <person name="Morgan M.B."/>
            <person name="Munidasa M."/>
            <person name="Nazareth L.V."/>
            <person name="Nelson J."/>
            <person name="Ng B.M."/>
            <person name="Nguyen N.B."/>
            <person name="Nguyen P.Q."/>
            <person name="Nguyen T."/>
            <person name="Obregon M."/>
            <person name="Okwuonu G.O."/>
            <person name="Onwere C.G."/>
            <person name="Orozco G."/>
            <person name="Parra A."/>
            <person name="Patel S."/>
            <person name="Patil S."/>
            <person name="Perez A."/>
            <person name="Perez Y."/>
            <person name="Pham C."/>
            <person name="Primus E.L."/>
            <person name="Pu L.-L."/>
            <person name="Puazo M."/>
            <person name="Qin X."/>
            <person name="Quiroz J.B."/>
            <person name="Reese J."/>
            <person name="Richards S."/>
            <person name="Rives C.M."/>
            <person name="Robberts R."/>
            <person name="Ruiz S.J."/>
            <person name="Ruiz M.J."/>
            <person name="Santibanez J."/>
            <person name="Schneider B.W."/>
            <person name="Sisson I."/>
            <person name="Smith M."/>
            <person name="Sodergren E."/>
            <person name="Song X.-Z."/>
            <person name="Song B.B."/>
            <person name="Summersgill H."/>
            <person name="Thelus R."/>
            <person name="Thornton R.D."/>
            <person name="Trejos Z.Y."/>
            <person name="Usmani K."/>
            <person name="Vattathil S."/>
            <person name="Villasana D."/>
            <person name="Walker D.L."/>
            <person name="Wang S."/>
            <person name="Wang K."/>
            <person name="White C.S."/>
            <person name="Williams A.C."/>
            <person name="Williamson J."/>
            <person name="Wilson K."/>
            <person name="Woghiren I.O."/>
            <person name="Woodworth J.R."/>
            <person name="Worley K.C."/>
            <person name="Wright R.A."/>
            <person name="Wu W."/>
            <person name="Young L."/>
            <person name="Zhang L."/>
            <person name="Zhang J."/>
            <person name="Zhu Y."/>
            <person name="Muzny D.M."/>
            <person name="Weinstock G."/>
            <person name="Gibbs R.A."/>
        </authorList>
    </citation>
    <scope>NUCLEOTIDE SEQUENCE [LARGE SCALE GENOMIC DNA]</scope>
    <source>
        <strain evidence="3">LSR1</strain>
    </source>
</reference>
<keyword evidence="1" id="KW-1133">Transmembrane helix</keyword>
<dbReference type="EnsemblMetazoa" id="XM_003243801.3">
    <property type="protein sequence ID" value="XP_003243849.1"/>
    <property type="gene ID" value="LOC100575429"/>
</dbReference>
<feature type="transmembrane region" description="Helical" evidence="1">
    <location>
        <begin position="107"/>
        <end position="128"/>
    </location>
</feature>
<name>A0A8R1W8H3_ACYPI</name>
<dbReference type="AlphaFoldDB" id="A0A8R1W8H3"/>
<keyword evidence="3" id="KW-1185">Reference proteome</keyword>
<dbReference type="OrthoDB" id="6621161at2759"/>
<evidence type="ECO:0000313" key="2">
    <source>
        <dbReference type="EnsemblMetazoa" id="XP_003243849.1"/>
    </source>
</evidence>
<dbReference type="KEGG" id="api:100575429"/>